<reference evidence="1 2" key="1">
    <citation type="submission" date="2014-01" db="EMBL/GenBank/DDBJ databases">
        <title>Isolation of Serratia multitudinisentens RB-25 from Ex-Landfill site.</title>
        <authorList>
            <person name="Robson E.H.J."/>
        </authorList>
    </citation>
    <scope>NUCLEOTIDE SEQUENCE [LARGE SCALE GENOMIC DNA]</scope>
    <source>
        <strain evidence="1 2">RB-25</strain>
    </source>
</reference>
<keyword evidence="2" id="KW-1185">Reference proteome</keyword>
<evidence type="ECO:0000313" key="2">
    <source>
        <dbReference type="Proteomes" id="UP000019030"/>
    </source>
</evidence>
<dbReference type="AlphaFoldDB" id="W0LLC0"/>
<dbReference type="KEGG" id="sfo:Z042_14280"/>
<accession>W0LLC0</accession>
<dbReference type="OrthoDB" id="6636861at2"/>
<protein>
    <submittedName>
        <fullName evidence="1">Uncharacterized protein</fullName>
    </submittedName>
</protein>
<dbReference type="RefSeq" id="WP_024910537.1">
    <property type="nucleotide sequence ID" value="NZ_CP007044.2"/>
</dbReference>
<dbReference type="HOGENOM" id="CLU_2604076_0_0_6"/>
<name>W0LLC0_9GAMM</name>
<organism evidence="1 2">
    <name type="scientific">Chania multitudinisentens RB-25</name>
    <dbReference type="NCBI Taxonomy" id="1441930"/>
    <lineage>
        <taxon>Bacteria</taxon>
        <taxon>Pseudomonadati</taxon>
        <taxon>Pseudomonadota</taxon>
        <taxon>Gammaproteobacteria</taxon>
        <taxon>Enterobacterales</taxon>
        <taxon>Yersiniaceae</taxon>
        <taxon>Chania</taxon>
    </lineage>
</organism>
<dbReference type="Proteomes" id="UP000019030">
    <property type="component" value="Chromosome"/>
</dbReference>
<reference evidence="1 2" key="2">
    <citation type="submission" date="2015-03" db="EMBL/GenBank/DDBJ databases">
        <authorList>
            <person name="Chan K.-G."/>
        </authorList>
    </citation>
    <scope>NUCLEOTIDE SEQUENCE [LARGE SCALE GENOMIC DNA]</scope>
    <source>
        <strain evidence="1 2">RB-25</strain>
    </source>
</reference>
<sequence>MTDKFEIGDYCIHTSKWGKTGCIVAGYYEGAIIIKKLGSGFVGVPAKSLTKCTEAEAKRLAQAKFQLAVYHREHNSVNG</sequence>
<dbReference type="EMBL" id="CP007044">
    <property type="protein sequence ID" value="AHG22810.1"/>
    <property type="molecule type" value="Genomic_DNA"/>
</dbReference>
<gene>
    <name evidence="1" type="ORF">Z042_14280</name>
</gene>
<proteinExistence type="predicted"/>
<evidence type="ECO:0000313" key="1">
    <source>
        <dbReference type="EMBL" id="AHG22810.1"/>
    </source>
</evidence>